<name>A0A178BW74_9EURO</name>
<dbReference type="EMBL" id="LVCJ01000152">
    <property type="protein sequence ID" value="OAL21286.1"/>
    <property type="molecule type" value="Genomic_DNA"/>
</dbReference>
<comment type="caution">
    <text evidence="2">The sequence shown here is derived from an EMBL/GenBank/DDBJ whole genome shotgun (WGS) entry which is preliminary data.</text>
</comment>
<dbReference type="RefSeq" id="XP_022494377.1">
    <property type="nucleotide sequence ID" value="XM_022649654.1"/>
</dbReference>
<organism evidence="2 3">
    <name type="scientific">Fonsecaea nubica</name>
    <dbReference type="NCBI Taxonomy" id="856822"/>
    <lineage>
        <taxon>Eukaryota</taxon>
        <taxon>Fungi</taxon>
        <taxon>Dikarya</taxon>
        <taxon>Ascomycota</taxon>
        <taxon>Pezizomycotina</taxon>
        <taxon>Eurotiomycetes</taxon>
        <taxon>Chaetothyriomycetidae</taxon>
        <taxon>Chaetothyriales</taxon>
        <taxon>Herpotrichiellaceae</taxon>
        <taxon>Fonsecaea</taxon>
    </lineage>
</organism>
<reference evidence="2 3" key="1">
    <citation type="submission" date="2016-03" db="EMBL/GenBank/DDBJ databases">
        <title>The draft genome sequence of Fonsecaea nubica causative agent of cutaneous subcutaneous infection in human host.</title>
        <authorList>
            <person name="Costa F."/>
            <person name="Sybren D.H."/>
            <person name="Raittz R.T."/>
            <person name="Weiss V.A."/>
            <person name="Leao A.C."/>
            <person name="Gomes R."/>
            <person name="De Souza E.M."/>
            <person name="Pedrosa F.O."/>
            <person name="Steffens M.B."/>
            <person name="Bombassaro A."/>
            <person name="Tadra-Sfeir M.Z."/>
            <person name="Moreno L.F."/>
            <person name="Najafzadeh M.J."/>
            <person name="Felipe M.S."/>
            <person name="Teixeira M."/>
            <person name="Sun J."/>
            <person name="Xi L."/>
            <person name="Castro M.A."/>
            <person name="Vicente V.A."/>
        </authorList>
    </citation>
    <scope>NUCLEOTIDE SEQUENCE [LARGE SCALE GENOMIC DNA]</scope>
    <source>
        <strain evidence="2 3">CBS 269.64</strain>
    </source>
</reference>
<accession>A0A178BW74</accession>
<dbReference type="GeneID" id="34594786"/>
<feature type="compositionally biased region" description="Polar residues" evidence="1">
    <location>
        <begin position="62"/>
        <end position="85"/>
    </location>
</feature>
<protein>
    <submittedName>
        <fullName evidence="2">Uncharacterized protein</fullName>
    </submittedName>
</protein>
<feature type="region of interest" description="Disordered" evidence="1">
    <location>
        <begin position="61"/>
        <end position="125"/>
    </location>
</feature>
<proteinExistence type="predicted"/>
<gene>
    <name evidence="2" type="ORF">AYO20_11404</name>
</gene>
<evidence type="ECO:0000313" key="2">
    <source>
        <dbReference type="EMBL" id="OAL21286.1"/>
    </source>
</evidence>
<dbReference type="OrthoDB" id="10456573at2759"/>
<keyword evidence="3" id="KW-1185">Reference proteome</keyword>
<evidence type="ECO:0000256" key="1">
    <source>
        <dbReference type="SAM" id="MobiDB-lite"/>
    </source>
</evidence>
<evidence type="ECO:0000313" key="3">
    <source>
        <dbReference type="Proteomes" id="UP000185904"/>
    </source>
</evidence>
<dbReference type="Proteomes" id="UP000185904">
    <property type="component" value="Unassembled WGS sequence"/>
</dbReference>
<sequence>MADISRERLLYAIFHGANEVFGDDNDDWMLIRDLLIMGPEASEEAFDTLLEIHGLKLDGQMLVSTETEPRTGSTDDSPSSQTASSADPDEDSAGPEEDSAGPEEDSAGPEEDSAGLDEESHIGTRPPGTMVFLLSWCGLLSNINLDFKKYAERMGVSESEV</sequence>
<feature type="compositionally biased region" description="Acidic residues" evidence="1">
    <location>
        <begin position="87"/>
        <end position="117"/>
    </location>
</feature>
<dbReference type="AlphaFoldDB" id="A0A178BW74"/>